<dbReference type="Pfam" id="PF00496">
    <property type="entry name" value="SBP_bac_5"/>
    <property type="match status" value="1"/>
</dbReference>
<dbReference type="Proteomes" id="UP000501534">
    <property type="component" value="Chromosome"/>
</dbReference>
<dbReference type="PROSITE" id="PS01040">
    <property type="entry name" value="SBP_BACTERIAL_5"/>
    <property type="match status" value="1"/>
</dbReference>
<feature type="domain" description="Solute-binding protein family 5" evidence="6">
    <location>
        <begin position="77"/>
        <end position="447"/>
    </location>
</feature>
<proteinExistence type="inferred from homology"/>
<evidence type="ECO:0000313" key="7">
    <source>
        <dbReference type="EMBL" id="QJR11234.1"/>
    </source>
</evidence>
<evidence type="ECO:0000256" key="5">
    <source>
        <dbReference type="SAM" id="SignalP"/>
    </source>
</evidence>
<protein>
    <submittedName>
        <fullName evidence="7">Glutathione-binding protein GsiB</fullName>
    </submittedName>
</protein>
<dbReference type="CDD" id="cd08512">
    <property type="entry name" value="PBP2_NikA_DppA_OppA_like_7"/>
    <property type="match status" value="1"/>
</dbReference>
<dbReference type="GO" id="GO:0030288">
    <property type="term" value="C:outer membrane-bounded periplasmic space"/>
    <property type="evidence" value="ECO:0007669"/>
    <property type="project" value="UniProtKB-ARBA"/>
</dbReference>
<dbReference type="GO" id="GO:1904680">
    <property type="term" value="F:peptide transmembrane transporter activity"/>
    <property type="evidence" value="ECO:0007669"/>
    <property type="project" value="TreeGrafter"/>
</dbReference>
<dbReference type="GO" id="GO:0043190">
    <property type="term" value="C:ATP-binding cassette (ABC) transporter complex"/>
    <property type="evidence" value="ECO:0007669"/>
    <property type="project" value="InterPro"/>
</dbReference>
<feature type="chain" id="PRO_5026806608" evidence="5">
    <location>
        <begin position="28"/>
        <end position="536"/>
    </location>
</feature>
<keyword evidence="8" id="KW-1185">Reference proteome</keyword>
<feature type="signal peptide" evidence="5">
    <location>
        <begin position="1"/>
        <end position="27"/>
    </location>
</feature>
<dbReference type="KEGG" id="uru:DSM104443_02307"/>
<dbReference type="InterPro" id="IPR000914">
    <property type="entry name" value="SBP_5_dom"/>
</dbReference>
<dbReference type="Gene3D" id="3.90.76.10">
    <property type="entry name" value="Dipeptide-binding Protein, Domain 1"/>
    <property type="match status" value="1"/>
</dbReference>
<dbReference type="PANTHER" id="PTHR30290:SF10">
    <property type="entry name" value="PERIPLASMIC OLIGOPEPTIDE-BINDING PROTEIN-RELATED"/>
    <property type="match status" value="1"/>
</dbReference>
<dbReference type="Gene3D" id="3.10.105.10">
    <property type="entry name" value="Dipeptide-binding Protein, Domain 3"/>
    <property type="match status" value="1"/>
</dbReference>
<name>A0A6M4GXM5_9PROT</name>
<reference evidence="7 8" key="1">
    <citation type="submission" date="2020-04" db="EMBL/GenBank/DDBJ databases">
        <title>Usitatibacter rugosus gen. nov., sp. nov. and Usitatibacter palustris sp. nov., novel members of Usitatibacteraceae fam. nov. within the order Nitrosomonadales isolated from soil.</title>
        <authorList>
            <person name="Huber K.J."/>
            <person name="Neumann-Schaal M."/>
            <person name="Geppert A."/>
            <person name="Luckner M."/>
            <person name="Wanner G."/>
            <person name="Overmann J."/>
        </authorList>
    </citation>
    <scope>NUCLEOTIDE SEQUENCE [LARGE SCALE GENOMIC DNA]</scope>
    <source>
        <strain evidence="7 8">0125_3</strain>
    </source>
</reference>
<accession>A0A6M4GXM5</accession>
<evidence type="ECO:0000256" key="4">
    <source>
        <dbReference type="ARBA" id="ARBA00022729"/>
    </source>
</evidence>
<dbReference type="AlphaFoldDB" id="A0A6M4GXM5"/>
<dbReference type="PIRSF" id="PIRSF002741">
    <property type="entry name" value="MppA"/>
    <property type="match status" value="1"/>
</dbReference>
<dbReference type="InterPro" id="IPR023765">
    <property type="entry name" value="SBP_5_CS"/>
</dbReference>
<evidence type="ECO:0000313" key="8">
    <source>
        <dbReference type="Proteomes" id="UP000501534"/>
    </source>
</evidence>
<dbReference type="InterPro" id="IPR039424">
    <property type="entry name" value="SBP_5"/>
</dbReference>
<gene>
    <name evidence="7" type="primary">gsiB</name>
    <name evidence="7" type="ORF">DSM104443_02307</name>
</gene>
<comment type="similarity">
    <text evidence="2">Belongs to the bacterial solute-binding protein 5 family.</text>
</comment>
<keyword evidence="4 5" id="KW-0732">Signal</keyword>
<evidence type="ECO:0000256" key="2">
    <source>
        <dbReference type="ARBA" id="ARBA00005695"/>
    </source>
</evidence>
<sequence length="536" mass="60332">MYHFATMRPLLPLSLAASLLLAAPALAKTPADTFVIAANMSQMITLDPAAINESFASGFVRNACDALIAQDPNDAAKLVPGVAESWTVSPDSTTYTLKVRKGLKFASGNPVTAEDIVWSIKRNLTLNLANAQRLREWDITKDNVDAVVQVVDSQTLRVKPTRAWSPNLFLFAFTDFRVAPILDRKEILKNEVNGDLGNKWLTTHTACLGAFRVTTWRPQDMLIMERNDGYWRRKVAMKRVVLRHVPEAGAQRLLLEQGDVDTANDIDPADFKALEGNPNVKIDYSPSLGIRYMMFNMSDPRFQNPKLFQAFRYLFDYKGLEETLLKNDSEARQSPVPTGVFGALPKSYMPYKLDLDRAKKLLAEAGYPNGFSAELSVLNNFPYPDLAQHLQQNADKVGVKLKITQMIGAQLYQKARARKFELYMAGYGFNYPDANNIMLRHAYNADNTDKSNDTISIAWRAGWDPGPWINDTIRAAQLERDQAKRKAMYEELQRRHNAASPIIYLFQRLSVNAVGKNVSAYHHTLVGDDYSSVEKR</sequence>
<dbReference type="Gene3D" id="3.40.190.10">
    <property type="entry name" value="Periplasmic binding protein-like II"/>
    <property type="match status" value="1"/>
</dbReference>
<evidence type="ECO:0000256" key="1">
    <source>
        <dbReference type="ARBA" id="ARBA00004196"/>
    </source>
</evidence>
<dbReference type="InterPro" id="IPR030678">
    <property type="entry name" value="Peptide/Ni-bd"/>
</dbReference>
<dbReference type="EMBL" id="CP053069">
    <property type="protein sequence ID" value="QJR11234.1"/>
    <property type="molecule type" value="Genomic_DNA"/>
</dbReference>
<evidence type="ECO:0000259" key="6">
    <source>
        <dbReference type="Pfam" id="PF00496"/>
    </source>
</evidence>
<comment type="subcellular location">
    <subcellularLocation>
        <location evidence="1">Cell envelope</location>
    </subcellularLocation>
</comment>
<dbReference type="SUPFAM" id="SSF53850">
    <property type="entry name" value="Periplasmic binding protein-like II"/>
    <property type="match status" value="1"/>
</dbReference>
<organism evidence="7 8">
    <name type="scientific">Usitatibacter rugosus</name>
    <dbReference type="NCBI Taxonomy" id="2732067"/>
    <lineage>
        <taxon>Bacteria</taxon>
        <taxon>Pseudomonadati</taxon>
        <taxon>Pseudomonadota</taxon>
        <taxon>Betaproteobacteria</taxon>
        <taxon>Nitrosomonadales</taxon>
        <taxon>Usitatibacteraceae</taxon>
        <taxon>Usitatibacter</taxon>
    </lineage>
</organism>
<dbReference type="GO" id="GO:0015833">
    <property type="term" value="P:peptide transport"/>
    <property type="evidence" value="ECO:0007669"/>
    <property type="project" value="TreeGrafter"/>
</dbReference>
<evidence type="ECO:0000256" key="3">
    <source>
        <dbReference type="ARBA" id="ARBA00022448"/>
    </source>
</evidence>
<dbReference type="PANTHER" id="PTHR30290">
    <property type="entry name" value="PERIPLASMIC BINDING COMPONENT OF ABC TRANSPORTER"/>
    <property type="match status" value="1"/>
</dbReference>
<keyword evidence="3" id="KW-0813">Transport</keyword>